<gene>
    <name evidence="4 7" type="primary">lptA</name>
    <name evidence="7" type="ORF">QC825_06485</name>
</gene>
<comment type="similarity">
    <text evidence="4">Belongs to the LptA family.</text>
</comment>
<dbReference type="InterPro" id="IPR014340">
    <property type="entry name" value="LptA"/>
</dbReference>
<evidence type="ECO:0000256" key="2">
    <source>
        <dbReference type="ARBA" id="ARBA00022729"/>
    </source>
</evidence>
<feature type="compositionally biased region" description="Polar residues" evidence="5">
    <location>
        <begin position="176"/>
        <end position="186"/>
    </location>
</feature>
<comment type="subunit">
    <text evidence="4">Component of the lipopolysaccharide transport and assembly complex.</text>
</comment>
<dbReference type="InterPro" id="IPR052037">
    <property type="entry name" value="LPS_export_LptA"/>
</dbReference>
<comment type="function">
    <text evidence="4">Involved in the assembly of lipopolysaccharide (LPS). Required for the translocation of LPS from the inner membrane to the outer membrane. May form a bridge between the inner membrane and the outer membrane, via interactions with LptC and LptD, thereby facilitating LPS transfer across the periplasm.</text>
</comment>
<comment type="caution">
    <text evidence="7">The sequence shown here is derived from an EMBL/GenBank/DDBJ whole genome shotgun (WGS) entry which is preliminary data.</text>
</comment>
<evidence type="ECO:0000256" key="4">
    <source>
        <dbReference type="HAMAP-Rule" id="MF_01914"/>
    </source>
</evidence>
<dbReference type="Gene3D" id="2.60.450.10">
    <property type="entry name" value="Lipopolysaccharide (LPS) transport protein A like domain"/>
    <property type="match status" value="1"/>
</dbReference>
<feature type="signal peptide" evidence="4">
    <location>
        <begin position="1"/>
        <end position="24"/>
    </location>
</feature>
<feature type="compositionally biased region" description="Low complexity" evidence="5">
    <location>
        <begin position="157"/>
        <end position="167"/>
    </location>
</feature>
<dbReference type="Pfam" id="PF03968">
    <property type="entry name" value="LptD_N"/>
    <property type="match status" value="1"/>
</dbReference>
<evidence type="ECO:0000256" key="5">
    <source>
        <dbReference type="SAM" id="MobiDB-lite"/>
    </source>
</evidence>
<evidence type="ECO:0000256" key="3">
    <source>
        <dbReference type="ARBA" id="ARBA00022764"/>
    </source>
</evidence>
<accession>A0ABU1GUJ6</accession>
<name>A0ABU1GUJ6_9GAMM</name>
<keyword evidence="3 4" id="KW-0574">Periplasm</keyword>
<reference evidence="7 8" key="1">
    <citation type="submission" date="2023-04" db="EMBL/GenBank/DDBJ databases">
        <title>A long-awaited taxogenomic arrangement of the family Halomonadaceae.</title>
        <authorList>
            <person name="De La Haba R."/>
            <person name="Chuvochina M."/>
            <person name="Wittouck S."/>
            <person name="Arahal D.R."/>
            <person name="Sanchez-Porro C."/>
            <person name="Hugenholtz P."/>
            <person name="Ventosa A."/>
        </authorList>
    </citation>
    <scope>NUCLEOTIDE SEQUENCE [LARGE SCALE GENOMIC DNA]</scope>
    <source>
        <strain evidence="7 8">DSM 22428</strain>
    </source>
</reference>
<evidence type="ECO:0000313" key="8">
    <source>
        <dbReference type="Proteomes" id="UP001269375"/>
    </source>
</evidence>
<protein>
    <recommendedName>
        <fullName evidence="4">Lipopolysaccharide export system protein LptA</fullName>
    </recommendedName>
</protein>
<dbReference type="NCBIfam" id="TIGR03002">
    <property type="entry name" value="outer_YhbN_LptA"/>
    <property type="match status" value="1"/>
</dbReference>
<feature type="domain" description="Organic solvent tolerance-like N-terminal" evidence="6">
    <location>
        <begin position="34"/>
        <end position="146"/>
    </location>
</feature>
<dbReference type="PANTHER" id="PTHR36504">
    <property type="entry name" value="LIPOPOLYSACCHARIDE EXPORT SYSTEM PROTEIN LPTA"/>
    <property type="match status" value="1"/>
</dbReference>
<evidence type="ECO:0000259" key="6">
    <source>
        <dbReference type="Pfam" id="PF03968"/>
    </source>
</evidence>
<keyword evidence="1 4" id="KW-0813">Transport</keyword>
<keyword evidence="2 4" id="KW-0732">Signal</keyword>
<evidence type="ECO:0000256" key="1">
    <source>
        <dbReference type="ARBA" id="ARBA00022448"/>
    </source>
</evidence>
<dbReference type="HAMAP" id="MF_01914">
    <property type="entry name" value="LPS_assembly_LptA"/>
    <property type="match status" value="1"/>
</dbReference>
<evidence type="ECO:0000313" key="7">
    <source>
        <dbReference type="EMBL" id="MDR5895714.1"/>
    </source>
</evidence>
<feature type="region of interest" description="Disordered" evidence="5">
    <location>
        <begin position="151"/>
        <end position="186"/>
    </location>
</feature>
<keyword evidence="8" id="KW-1185">Reference proteome</keyword>
<dbReference type="EMBL" id="JARWAO010000003">
    <property type="protein sequence ID" value="MDR5895714.1"/>
    <property type="molecule type" value="Genomic_DNA"/>
</dbReference>
<feature type="chain" id="PRO_5044926442" description="Lipopolysaccharide export system protein LptA" evidence="4">
    <location>
        <begin position="25"/>
        <end position="186"/>
    </location>
</feature>
<organism evidence="7 8">
    <name type="scientific">Larsenimonas suaedae</name>
    <dbReference type="NCBI Taxonomy" id="1851019"/>
    <lineage>
        <taxon>Bacteria</taxon>
        <taxon>Pseudomonadati</taxon>
        <taxon>Pseudomonadota</taxon>
        <taxon>Gammaproteobacteria</taxon>
        <taxon>Oceanospirillales</taxon>
        <taxon>Halomonadaceae</taxon>
        <taxon>Larsenimonas</taxon>
    </lineage>
</organism>
<comment type="subcellular location">
    <subcellularLocation>
        <location evidence="4">Periplasm</location>
    </subcellularLocation>
</comment>
<proteinExistence type="inferred from homology"/>
<sequence precursor="true">MITRRLSTLAVISACSLMAASAWALPSDARQPIHVSADQLKLDDSAGTAIYTGNVDMTQGSMKLEAHRVDIKRGSNGEVSSVTARGQGTRAYLEQKPNQQDAKVQGWGDTVIYHAASRRVELIGNAKLIQAPDTFNGAYVEYFLDKRQVNARGSRSNANQNQNQNQAKDGRVEMTLTPNSSASNDQ</sequence>
<dbReference type="InterPro" id="IPR005653">
    <property type="entry name" value="OstA-like_N"/>
</dbReference>
<dbReference type="Proteomes" id="UP001269375">
    <property type="component" value="Unassembled WGS sequence"/>
</dbReference>
<dbReference type="RefSeq" id="WP_251589533.1">
    <property type="nucleotide sequence ID" value="NZ_JAMLJI010000001.1"/>
</dbReference>
<dbReference type="PANTHER" id="PTHR36504:SF1">
    <property type="entry name" value="LIPOPOLYSACCHARIDE EXPORT SYSTEM PROTEIN LPTA"/>
    <property type="match status" value="1"/>
</dbReference>